<accession>A0A8J2NWY0</accession>
<comment type="caution">
    <text evidence="1">The sequence shown here is derived from an EMBL/GenBank/DDBJ whole genome shotgun (WGS) entry which is preliminary data.</text>
</comment>
<keyword evidence="2" id="KW-1185">Reference proteome</keyword>
<evidence type="ECO:0000313" key="1">
    <source>
        <dbReference type="EMBL" id="CAG7717615.1"/>
    </source>
</evidence>
<protein>
    <submittedName>
        <fullName evidence="1">Uncharacterized protein</fullName>
    </submittedName>
</protein>
<name>A0A8J2NWY0_9HEXA</name>
<evidence type="ECO:0000313" key="2">
    <source>
        <dbReference type="Proteomes" id="UP000708208"/>
    </source>
</evidence>
<dbReference type="EMBL" id="CAJVCH010047212">
    <property type="protein sequence ID" value="CAG7717615.1"/>
    <property type="molecule type" value="Genomic_DNA"/>
</dbReference>
<dbReference type="Proteomes" id="UP000708208">
    <property type="component" value="Unassembled WGS sequence"/>
</dbReference>
<sequence length="95" mass="10741">MRHFSEIIEMQDGPKCFPATTDMILPCNLKVYKIYSKLWHLLASASASNLKIQSGHREYECECSGTFIGKRVHEREFMVLVLQTAAHASGVRLGI</sequence>
<organism evidence="1 2">
    <name type="scientific">Allacma fusca</name>
    <dbReference type="NCBI Taxonomy" id="39272"/>
    <lineage>
        <taxon>Eukaryota</taxon>
        <taxon>Metazoa</taxon>
        <taxon>Ecdysozoa</taxon>
        <taxon>Arthropoda</taxon>
        <taxon>Hexapoda</taxon>
        <taxon>Collembola</taxon>
        <taxon>Symphypleona</taxon>
        <taxon>Sminthuridae</taxon>
        <taxon>Allacma</taxon>
    </lineage>
</organism>
<dbReference type="AlphaFoldDB" id="A0A8J2NWY0"/>
<gene>
    <name evidence="1" type="ORF">AFUS01_LOCUS7061</name>
</gene>
<proteinExistence type="predicted"/>
<reference evidence="1" key="1">
    <citation type="submission" date="2021-06" db="EMBL/GenBank/DDBJ databases">
        <authorList>
            <person name="Hodson N. C."/>
            <person name="Mongue J. A."/>
            <person name="Jaron S. K."/>
        </authorList>
    </citation>
    <scope>NUCLEOTIDE SEQUENCE</scope>
</reference>